<dbReference type="OrthoDB" id="9785745at2"/>
<dbReference type="GO" id="GO:0003700">
    <property type="term" value="F:DNA-binding transcription factor activity"/>
    <property type="evidence" value="ECO:0007669"/>
    <property type="project" value="InterPro"/>
</dbReference>
<keyword evidence="2" id="KW-0805">Transcription regulation</keyword>
<dbReference type="Pfam" id="PF03466">
    <property type="entry name" value="LysR_substrate"/>
    <property type="match status" value="1"/>
</dbReference>
<dbReference type="EMBL" id="REFO01000016">
    <property type="protein sequence ID" value="RMA92573.1"/>
    <property type="molecule type" value="Genomic_DNA"/>
</dbReference>
<protein>
    <submittedName>
        <fullName evidence="6">DNA-binding transcriptional LysR family regulator</fullName>
    </submittedName>
</protein>
<gene>
    <name evidence="6" type="ORF">CLV39_1627</name>
</gene>
<dbReference type="InterPro" id="IPR005119">
    <property type="entry name" value="LysR_subst-bd"/>
</dbReference>
<keyword evidence="3 6" id="KW-0238">DNA-binding</keyword>
<keyword evidence="4" id="KW-0804">Transcription</keyword>
<evidence type="ECO:0000256" key="2">
    <source>
        <dbReference type="ARBA" id="ARBA00023015"/>
    </source>
</evidence>
<dbReference type="PROSITE" id="PS50931">
    <property type="entry name" value="HTH_LYSR"/>
    <property type="match status" value="1"/>
</dbReference>
<evidence type="ECO:0000313" key="7">
    <source>
        <dbReference type="Proteomes" id="UP000280842"/>
    </source>
</evidence>
<evidence type="ECO:0000256" key="1">
    <source>
        <dbReference type="ARBA" id="ARBA00009437"/>
    </source>
</evidence>
<dbReference type="FunFam" id="1.10.10.10:FF:000001">
    <property type="entry name" value="LysR family transcriptional regulator"/>
    <property type="match status" value="1"/>
</dbReference>
<dbReference type="SUPFAM" id="SSF46785">
    <property type="entry name" value="Winged helix' DNA-binding domain"/>
    <property type="match status" value="1"/>
</dbReference>
<comment type="similarity">
    <text evidence="1">Belongs to the LysR transcriptional regulatory family.</text>
</comment>
<evidence type="ECO:0000256" key="4">
    <source>
        <dbReference type="ARBA" id="ARBA00023163"/>
    </source>
</evidence>
<dbReference type="Pfam" id="PF00126">
    <property type="entry name" value="HTH_1"/>
    <property type="match status" value="1"/>
</dbReference>
<evidence type="ECO:0000313" key="6">
    <source>
        <dbReference type="EMBL" id="RMA92573.1"/>
    </source>
</evidence>
<name>A0A3M0B5G8_9AQUI</name>
<dbReference type="PRINTS" id="PR00039">
    <property type="entry name" value="HTHLYSR"/>
</dbReference>
<accession>A0A3M0B5G8</accession>
<dbReference type="Gene3D" id="1.10.10.10">
    <property type="entry name" value="Winged helix-like DNA-binding domain superfamily/Winged helix DNA-binding domain"/>
    <property type="match status" value="1"/>
</dbReference>
<dbReference type="InterPro" id="IPR000847">
    <property type="entry name" value="LysR_HTH_N"/>
</dbReference>
<feature type="domain" description="HTH lysR-type" evidence="5">
    <location>
        <begin position="4"/>
        <end position="61"/>
    </location>
</feature>
<dbReference type="Gene3D" id="3.40.190.290">
    <property type="match status" value="1"/>
</dbReference>
<dbReference type="SUPFAM" id="SSF53850">
    <property type="entry name" value="Periplasmic binding protein-like II"/>
    <property type="match status" value="1"/>
</dbReference>
<evidence type="ECO:0000259" key="5">
    <source>
        <dbReference type="PROSITE" id="PS50931"/>
    </source>
</evidence>
<keyword evidence="7" id="KW-1185">Reference proteome</keyword>
<reference evidence="6 7" key="1">
    <citation type="submission" date="2018-10" db="EMBL/GenBank/DDBJ databases">
        <title>Genomic Encyclopedia of Archaeal and Bacterial Type Strains, Phase II (KMG-II): from individual species to whole genera.</title>
        <authorList>
            <person name="Goeker M."/>
        </authorList>
    </citation>
    <scope>NUCLEOTIDE SEQUENCE [LARGE SCALE GENOMIC DNA]</scope>
    <source>
        <strain evidence="6 7">VM1</strain>
    </source>
</reference>
<dbReference type="RefSeq" id="WP_121923721.1">
    <property type="nucleotide sequence ID" value="NZ_REFO01000016.1"/>
</dbReference>
<dbReference type="InterPro" id="IPR036390">
    <property type="entry name" value="WH_DNA-bd_sf"/>
</dbReference>
<proteinExistence type="inferred from homology"/>
<dbReference type="PANTHER" id="PTHR30126:SF64">
    <property type="entry name" value="HTH-TYPE TRANSCRIPTIONAL REGULATOR CITR"/>
    <property type="match status" value="1"/>
</dbReference>
<evidence type="ECO:0000256" key="3">
    <source>
        <dbReference type="ARBA" id="ARBA00023125"/>
    </source>
</evidence>
<dbReference type="PANTHER" id="PTHR30126">
    <property type="entry name" value="HTH-TYPE TRANSCRIPTIONAL REGULATOR"/>
    <property type="match status" value="1"/>
</dbReference>
<comment type="caution">
    <text evidence="6">The sequence shown here is derived from an EMBL/GenBank/DDBJ whole genome shotgun (WGS) entry which is preliminary data.</text>
</comment>
<dbReference type="InterPro" id="IPR036388">
    <property type="entry name" value="WH-like_DNA-bd_sf"/>
</dbReference>
<dbReference type="AlphaFoldDB" id="A0A3M0B5G8"/>
<organism evidence="6 7">
    <name type="scientific">Hydrogenothermus marinus</name>
    <dbReference type="NCBI Taxonomy" id="133270"/>
    <lineage>
        <taxon>Bacteria</taxon>
        <taxon>Pseudomonadati</taxon>
        <taxon>Aquificota</taxon>
        <taxon>Aquificia</taxon>
        <taxon>Aquificales</taxon>
        <taxon>Hydrogenothermaceae</taxon>
        <taxon>Hydrogenothermus</taxon>
    </lineage>
</organism>
<sequence length="296" mass="34114">MEVLDYNKLKIFKAVADLKSFSKAAEFLFLSQPTVTLQIKKIENHLNVTLFERTKEGIKLTPEGKILYKHATKILEDYSVLEEDIYSLGKKLDTSLIIGASTTVGEYFLPPLMAKFLKNKENLNINLFIGNSKEVEEGILSKRFYIAFVEDEIISNKLNTIDIYEDEIIFLASEKADIPAYIDKKDVKYYKFVFREKGSGTRNIVEKHLRNKNIKIYPEIEMGSSKAIVNFVANSDYIGFASKLIAKDYLKNKVLRKIQIDNINIHRKFTCITQKNIRLPSAEREFLNFVLNNSTL</sequence>
<dbReference type="Proteomes" id="UP000280842">
    <property type="component" value="Unassembled WGS sequence"/>
</dbReference>
<dbReference type="GO" id="GO:0000976">
    <property type="term" value="F:transcription cis-regulatory region binding"/>
    <property type="evidence" value="ECO:0007669"/>
    <property type="project" value="TreeGrafter"/>
</dbReference>